<gene>
    <name evidence="2" type="ORF">P0Y53_00790</name>
</gene>
<dbReference type="Proteomes" id="UP001220610">
    <property type="component" value="Chromosome"/>
</dbReference>
<reference evidence="2" key="1">
    <citation type="submission" date="2023-03" db="EMBL/GenBank/DDBJ databases">
        <title>Andean soil-derived lignocellulolytic bacterial consortium as a source of novel taxa and putative plastic-active enzymes.</title>
        <authorList>
            <person name="Diaz-Garcia L."/>
            <person name="Chuvochina M."/>
            <person name="Feuerriegel G."/>
            <person name="Bunk B."/>
            <person name="Sproer C."/>
            <person name="Streit W.R."/>
            <person name="Rodriguez L.M."/>
            <person name="Overmann J."/>
            <person name="Jimenez D.J."/>
        </authorList>
    </citation>
    <scope>NUCLEOTIDE SEQUENCE</scope>
    <source>
        <strain evidence="2">MAG 7</strain>
    </source>
</reference>
<dbReference type="Pfam" id="PF20613">
    <property type="entry name" value="HipA_2"/>
    <property type="match status" value="1"/>
</dbReference>
<accession>A0AAJ6BH88</accession>
<feature type="domain" description="HipA-like kinase" evidence="1">
    <location>
        <begin position="4"/>
        <end position="147"/>
    </location>
</feature>
<dbReference type="AlphaFoldDB" id="A0AAJ6BH88"/>
<evidence type="ECO:0000313" key="2">
    <source>
        <dbReference type="EMBL" id="WEK36022.1"/>
    </source>
</evidence>
<protein>
    <recommendedName>
        <fullName evidence="1">HipA-like kinase domain-containing protein</fullName>
    </recommendedName>
</protein>
<name>A0AAJ6BH88_9BACT</name>
<sequence>MVHASDLNFYYCKYHGHVGAAHKLFKEYLIASFLECWEFRRVPIGLIQVLPEHIPQNLGIVRKSFDVPSFGLQEIQGVADLSKINEDVLVNARPKRELKNDLLKLAFFDIWTCNEDRSSGNYNILYKHVDGEYVIYPIDHEACFNHGNFERGLTPITYEDNLIYSTLFYKLFHKGELKNKDNLEGLKERFYLYSRNCGKKVGKILQEIPQSWDINIVKKEGELKQFLLNDDWFEICWNSFIEFLNFLQPK</sequence>
<dbReference type="InterPro" id="IPR046748">
    <property type="entry name" value="HipA_2"/>
</dbReference>
<organism evidence="2 3">
    <name type="scientific">Candidatus Pseudobacter hemicellulosilyticus</name>
    <dbReference type="NCBI Taxonomy" id="3121375"/>
    <lineage>
        <taxon>Bacteria</taxon>
        <taxon>Pseudomonadati</taxon>
        <taxon>Bacteroidota</taxon>
        <taxon>Chitinophagia</taxon>
        <taxon>Chitinophagales</taxon>
        <taxon>Chitinophagaceae</taxon>
        <taxon>Pseudobacter</taxon>
    </lineage>
</organism>
<proteinExistence type="predicted"/>
<dbReference type="EMBL" id="CP119311">
    <property type="protein sequence ID" value="WEK36022.1"/>
    <property type="molecule type" value="Genomic_DNA"/>
</dbReference>
<dbReference type="Gene3D" id="1.10.1070.20">
    <property type="match status" value="1"/>
</dbReference>
<evidence type="ECO:0000313" key="3">
    <source>
        <dbReference type="Proteomes" id="UP001220610"/>
    </source>
</evidence>
<evidence type="ECO:0000259" key="1">
    <source>
        <dbReference type="Pfam" id="PF20613"/>
    </source>
</evidence>